<dbReference type="AlphaFoldDB" id="X0XUG4"/>
<sequence length="220" mass="25399">KVEKEGGKRIWQVIWQPVYKKQLPPGRKDYHFDAEEMKQPWLLGSDGKKIIWWPARNTHESLDTLRAEDPWLFAGQQLLNPVDVEDELKPFPIKYMHITPADKFSCIPVVNCTTTVDTAETQSDTSSFTVITTCAWTASGCCYVIDVKRGRFQPSEIVTLILLVWHIYHPVRIAIEKTSFVRGLEVSLRRACDVRKIHLPIELIPRDNQTAKEDRILMTL</sequence>
<evidence type="ECO:0000313" key="1">
    <source>
        <dbReference type="EMBL" id="GAG46955.1"/>
    </source>
</evidence>
<reference evidence="1" key="1">
    <citation type="journal article" date="2014" name="Front. Microbiol.">
        <title>High frequency of phylogenetically diverse reductive dehalogenase-homologous genes in deep subseafloor sedimentary metagenomes.</title>
        <authorList>
            <person name="Kawai M."/>
            <person name="Futagami T."/>
            <person name="Toyoda A."/>
            <person name="Takaki Y."/>
            <person name="Nishi S."/>
            <person name="Hori S."/>
            <person name="Arai W."/>
            <person name="Tsubouchi T."/>
            <person name="Morono Y."/>
            <person name="Uchiyama I."/>
            <person name="Ito T."/>
            <person name="Fujiyama A."/>
            <person name="Inagaki F."/>
            <person name="Takami H."/>
        </authorList>
    </citation>
    <scope>NUCLEOTIDE SEQUENCE</scope>
    <source>
        <strain evidence="1">Expedition CK06-06</strain>
    </source>
</reference>
<feature type="non-terminal residue" evidence="1">
    <location>
        <position position="1"/>
    </location>
</feature>
<evidence type="ECO:0008006" key="2">
    <source>
        <dbReference type="Google" id="ProtNLM"/>
    </source>
</evidence>
<name>X0XUG4_9ZZZZ</name>
<dbReference type="EMBL" id="BARS01054242">
    <property type="protein sequence ID" value="GAG46955.1"/>
    <property type="molecule type" value="Genomic_DNA"/>
</dbReference>
<protein>
    <recommendedName>
        <fullName evidence="2">Terminase large subunit gp17-like C-terminal domain-containing protein</fullName>
    </recommendedName>
</protein>
<proteinExistence type="predicted"/>
<feature type="non-terminal residue" evidence="1">
    <location>
        <position position="220"/>
    </location>
</feature>
<comment type="caution">
    <text evidence="1">The sequence shown here is derived from an EMBL/GenBank/DDBJ whole genome shotgun (WGS) entry which is preliminary data.</text>
</comment>
<accession>X0XUG4</accession>
<organism evidence="1">
    <name type="scientific">marine sediment metagenome</name>
    <dbReference type="NCBI Taxonomy" id="412755"/>
    <lineage>
        <taxon>unclassified sequences</taxon>
        <taxon>metagenomes</taxon>
        <taxon>ecological metagenomes</taxon>
    </lineage>
</organism>
<gene>
    <name evidence="1" type="ORF">S01H1_80337</name>
</gene>